<evidence type="ECO:0000313" key="2">
    <source>
        <dbReference type="Proteomes" id="UP001501207"/>
    </source>
</evidence>
<name>A0ABP8FDC0_9BACT</name>
<organism evidence="1 2">
    <name type="scientific">Compostibacter hankyongensis</name>
    <dbReference type="NCBI Taxonomy" id="1007089"/>
    <lineage>
        <taxon>Bacteria</taxon>
        <taxon>Pseudomonadati</taxon>
        <taxon>Bacteroidota</taxon>
        <taxon>Chitinophagia</taxon>
        <taxon>Chitinophagales</taxon>
        <taxon>Chitinophagaceae</taxon>
        <taxon>Compostibacter</taxon>
    </lineage>
</organism>
<protein>
    <submittedName>
        <fullName evidence="1">Uncharacterized protein</fullName>
    </submittedName>
</protein>
<keyword evidence="2" id="KW-1185">Reference proteome</keyword>
<sequence length="192" mass="22648">MKSNPHENKEPALKRFYKPDHFLVKSDYNPVSCLWEIFQNFSLEDFRREINHWQNMALSNDHSAYDEGNAREDLIDFIQLLQRLIEAFHIINERQNASRKLRLIKGFSRKMKTVISQINQPILLTNKEKEDPCLAVNLFCKAFEKSYVRIELLDLLGAVTSYEGVKSAYTVNPVMFYQHIHYLTRLAYSMAK</sequence>
<reference evidence="2" key="1">
    <citation type="journal article" date="2019" name="Int. J. Syst. Evol. Microbiol.">
        <title>The Global Catalogue of Microorganisms (GCM) 10K type strain sequencing project: providing services to taxonomists for standard genome sequencing and annotation.</title>
        <authorList>
            <consortium name="The Broad Institute Genomics Platform"/>
            <consortium name="The Broad Institute Genome Sequencing Center for Infectious Disease"/>
            <person name="Wu L."/>
            <person name="Ma J."/>
        </authorList>
    </citation>
    <scope>NUCLEOTIDE SEQUENCE [LARGE SCALE GENOMIC DNA]</scope>
    <source>
        <strain evidence="2">JCM 17664</strain>
    </source>
</reference>
<evidence type="ECO:0000313" key="1">
    <source>
        <dbReference type="EMBL" id="GAA4300640.1"/>
    </source>
</evidence>
<dbReference type="Proteomes" id="UP001501207">
    <property type="component" value="Unassembled WGS sequence"/>
</dbReference>
<gene>
    <name evidence="1" type="ORF">GCM10023143_01780</name>
</gene>
<proteinExistence type="predicted"/>
<dbReference type="RefSeq" id="WP_344973837.1">
    <property type="nucleotide sequence ID" value="NZ_BAABFN010000001.1"/>
</dbReference>
<dbReference type="EMBL" id="BAABFN010000001">
    <property type="protein sequence ID" value="GAA4300640.1"/>
    <property type="molecule type" value="Genomic_DNA"/>
</dbReference>
<accession>A0ABP8FDC0</accession>
<comment type="caution">
    <text evidence="1">The sequence shown here is derived from an EMBL/GenBank/DDBJ whole genome shotgun (WGS) entry which is preliminary data.</text>
</comment>